<dbReference type="PANTHER" id="PTHR47917">
    <property type="match status" value="1"/>
</dbReference>
<dbReference type="NCBIfam" id="TIGR01916">
    <property type="entry name" value="F420_cofE"/>
    <property type="match status" value="1"/>
</dbReference>
<dbReference type="GO" id="GO:0005525">
    <property type="term" value="F:GTP binding"/>
    <property type="evidence" value="ECO:0007669"/>
    <property type="project" value="UniProtKB-KW"/>
</dbReference>
<keyword evidence="3" id="KW-0547">Nucleotide-binding</keyword>
<evidence type="ECO:0000259" key="9">
    <source>
        <dbReference type="Pfam" id="PF01996"/>
    </source>
</evidence>
<evidence type="ECO:0000256" key="5">
    <source>
        <dbReference type="ARBA" id="ARBA00022958"/>
    </source>
</evidence>
<gene>
    <name evidence="10" type="ORF">FHX53_000157</name>
</gene>
<feature type="domain" description="Coenzyme F420:L-glutamate ligase-like" evidence="9">
    <location>
        <begin position="14"/>
        <end position="211"/>
    </location>
</feature>
<dbReference type="GO" id="GO:0052618">
    <property type="term" value="F:coenzyme F420-0:L-glutamate ligase activity"/>
    <property type="evidence" value="ECO:0007669"/>
    <property type="project" value="UniProtKB-EC"/>
</dbReference>
<evidence type="ECO:0000256" key="4">
    <source>
        <dbReference type="ARBA" id="ARBA00022842"/>
    </source>
</evidence>
<dbReference type="RefSeq" id="WP_182489293.1">
    <property type="nucleotide sequence ID" value="NZ_BAAAOV010000003.1"/>
</dbReference>
<keyword evidence="4" id="KW-0460">Magnesium</keyword>
<accession>A0A839E623</accession>
<reference evidence="10 11" key="1">
    <citation type="submission" date="2020-07" db="EMBL/GenBank/DDBJ databases">
        <title>Sequencing the genomes of 1000 actinobacteria strains.</title>
        <authorList>
            <person name="Klenk H.-P."/>
        </authorList>
    </citation>
    <scope>NUCLEOTIDE SEQUENCE [LARGE SCALE GENOMIC DNA]</scope>
    <source>
        <strain evidence="10 11">DSM 19663</strain>
    </source>
</reference>
<keyword evidence="5" id="KW-0630">Potassium</keyword>
<dbReference type="Gene3D" id="3.30.1330.100">
    <property type="entry name" value="CofE-like"/>
    <property type="match status" value="2"/>
</dbReference>
<feature type="region of interest" description="Disordered" evidence="8">
    <location>
        <begin position="258"/>
        <end position="277"/>
    </location>
</feature>
<keyword evidence="7" id="KW-0464">Manganese</keyword>
<evidence type="ECO:0000313" key="10">
    <source>
        <dbReference type="EMBL" id="MBA8846593.1"/>
    </source>
</evidence>
<dbReference type="InterPro" id="IPR008225">
    <property type="entry name" value="F420-0_g-glutamyl_ligase"/>
</dbReference>
<comment type="caution">
    <text evidence="10">The sequence shown here is derived from an EMBL/GenBank/DDBJ whole genome shotgun (WGS) entry which is preliminary data.</text>
</comment>
<dbReference type="InterPro" id="IPR002847">
    <property type="entry name" value="F420-0_gamma-glut_ligase-dom"/>
</dbReference>
<organism evidence="10 11">
    <name type="scientific">Microcella alkalica</name>
    <dbReference type="NCBI Taxonomy" id="355930"/>
    <lineage>
        <taxon>Bacteria</taxon>
        <taxon>Bacillati</taxon>
        <taxon>Actinomycetota</taxon>
        <taxon>Actinomycetes</taxon>
        <taxon>Micrococcales</taxon>
        <taxon>Microbacteriaceae</taxon>
        <taxon>Microcella</taxon>
    </lineage>
</organism>
<sequence length="277" mass="28449">MTSPPLVVFGIPGLPEIAAGDDLPRLIADAARRADVQPGDILAVTSKIVSKAEGRIAAAETREQAITDETVRIVATREHPGGVTRIVENRLGLVMAAAGVDASNTADGTVLLLPLDPDESARRIRVAVEGRVGAPIGVVITDTAGRAWREGQTDITIGASGVRLLDDLRGAHDASGKLLAVTAPAVGDEIAAAADLVKGKTSGMPVAVVRGLDRHLDPAAPGGRSLVRPAADDMFYIGHREAHEAGRAEGREAGFAQGYAEGFAEGQAEERGASGAS</sequence>
<dbReference type="GO" id="GO:0052619">
    <property type="term" value="F:coenzyme F420-1:gamma-L-glutamate ligase activity"/>
    <property type="evidence" value="ECO:0007669"/>
    <property type="project" value="UniProtKB-EC"/>
</dbReference>
<feature type="compositionally biased region" description="Basic and acidic residues" evidence="8">
    <location>
        <begin position="268"/>
        <end position="277"/>
    </location>
</feature>
<evidence type="ECO:0000313" key="11">
    <source>
        <dbReference type="Proteomes" id="UP000585905"/>
    </source>
</evidence>
<evidence type="ECO:0000256" key="3">
    <source>
        <dbReference type="ARBA" id="ARBA00022741"/>
    </source>
</evidence>
<dbReference type="Proteomes" id="UP000585905">
    <property type="component" value="Unassembled WGS sequence"/>
</dbReference>
<keyword evidence="1 10" id="KW-0436">Ligase</keyword>
<dbReference type="EC" id="6.3.2.31" evidence="10"/>
<evidence type="ECO:0000256" key="8">
    <source>
        <dbReference type="SAM" id="MobiDB-lite"/>
    </source>
</evidence>
<dbReference type="EC" id="6.3.2.34" evidence="10"/>
<evidence type="ECO:0000256" key="2">
    <source>
        <dbReference type="ARBA" id="ARBA00022723"/>
    </source>
</evidence>
<evidence type="ECO:0000256" key="6">
    <source>
        <dbReference type="ARBA" id="ARBA00023134"/>
    </source>
</evidence>
<dbReference type="EMBL" id="JACGWX010000001">
    <property type="protein sequence ID" value="MBA8846593.1"/>
    <property type="molecule type" value="Genomic_DNA"/>
</dbReference>
<dbReference type="PANTHER" id="PTHR47917:SF1">
    <property type="entry name" value="COENZYME F420:L-GLUTAMATE LIGASE"/>
    <property type="match status" value="1"/>
</dbReference>
<dbReference type="AlphaFoldDB" id="A0A839E623"/>
<protein>
    <submittedName>
        <fullName evidence="10">Coenzyme F420-0:L-glutamate ligase/coenzyme F420-1:gamma-L-glutamate ligase</fullName>
        <ecNumber evidence="10">6.3.2.31</ecNumber>
        <ecNumber evidence="10">6.3.2.34</ecNumber>
    </submittedName>
</protein>
<dbReference type="Pfam" id="PF01996">
    <property type="entry name" value="F420_ligase"/>
    <property type="match status" value="1"/>
</dbReference>
<evidence type="ECO:0000256" key="1">
    <source>
        <dbReference type="ARBA" id="ARBA00022598"/>
    </source>
</evidence>
<dbReference type="SUPFAM" id="SSF144010">
    <property type="entry name" value="CofE-like"/>
    <property type="match status" value="1"/>
</dbReference>
<dbReference type="GO" id="GO:0046872">
    <property type="term" value="F:metal ion binding"/>
    <property type="evidence" value="ECO:0007669"/>
    <property type="project" value="UniProtKB-KW"/>
</dbReference>
<keyword evidence="11" id="KW-1185">Reference proteome</keyword>
<evidence type="ECO:0000256" key="7">
    <source>
        <dbReference type="ARBA" id="ARBA00023211"/>
    </source>
</evidence>
<keyword evidence="2" id="KW-0479">Metal-binding</keyword>
<proteinExistence type="predicted"/>
<keyword evidence="6" id="KW-0342">GTP-binding</keyword>
<name>A0A839E623_9MICO</name>